<reference evidence="1 2" key="1">
    <citation type="journal article" date="2015" name="Genome Biol. Evol.">
        <title>Comparative Genomics of a Bacterivorous Green Alga Reveals Evolutionary Causalities and Consequences of Phago-Mixotrophic Mode of Nutrition.</title>
        <authorList>
            <person name="Burns J.A."/>
            <person name="Paasch A."/>
            <person name="Narechania A."/>
            <person name="Kim E."/>
        </authorList>
    </citation>
    <scope>NUCLEOTIDE SEQUENCE [LARGE SCALE GENOMIC DNA]</scope>
    <source>
        <strain evidence="1 2">PLY_AMNH</strain>
    </source>
</reference>
<name>A0AAE0GKV7_9CHLO</name>
<gene>
    <name evidence="1" type="ORF">CYMTET_12200</name>
</gene>
<protein>
    <submittedName>
        <fullName evidence="1">Uncharacterized protein</fullName>
    </submittedName>
</protein>
<proteinExistence type="predicted"/>
<keyword evidence="2" id="KW-1185">Reference proteome</keyword>
<evidence type="ECO:0000313" key="2">
    <source>
        <dbReference type="Proteomes" id="UP001190700"/>
    </source>
</evidence>
<organism evidence="1 2">
    <name type="scientific">Cymbomonas tetramitiformis</name>
    <dbReference type="NCBI Taxonomy" id="36881"/>
    <lineage>
        <taxon>Eukaryota</taxon>
        <taxon>Viridiplantae</taxon>
        <taxon>Chlorophyta</taxon>
        <taxon>Pyramimonadophyceae</taxon>
        <taxon>Pyramimonadales</taxon>
        <taxon>Pyramimonadaceae</taxon>
        <taxon>Cymbomonas</taxon>
    </lineage>
</organism>
<comment type="caution">
    <text evidence="1">The sequence shown here is derived from an EMBL/GenBank/DDBJ whole genome shotgun (WGS) entry which is preliminary data.</text>
</comment>
<dbReference type="EMBL" id="LGRX02004602">
    <property type="protein sequence ID" value="KAK3279941.1"/>
    <property type="molecule type" value="Genomic_DNA"/>
</dbReference>
<dbReference type="AlphaFoldDB" id="A0AAE0GKV7"/>
<dbReference type="Proteomes" id="UP001190700">
    <property type="component" value="Unassembled WGS sequence"/>
</dbReference>
<evidence type="ECO:0000313" key="1">
    <source>
        <dbReference type="EMBL" id="KAK3279941.1"/>
    </source>
</evidence>
<sequence>MGGTWLWGACQVEPVQSEETSNENVAHNISVRVKDAYGETVTSDQTTVVELVFVEPSVCSMQQGSERLLVVDGVANFPGDFGLVLRGNPGLQCQGAHFYYPVLNSLFLEILLGAIYVCVTYPWTYSFGAT</sequence>
<accession>A0AAE0GKV7</accession>